<evidence type="ECO:0000313" key="2">
    <source>
        <dbReference type="EMBL" id="KAK0433476.1"/>
    </source>
</evidence>
<feature type="region of interest" description="Disordered" evidence="1">
    <location>
        <begin position="56"/>
        <end position="110"/>
    </location>
</feature>
<gene>
    <name evidence="2" type="ORF">EV421DRAFT_1741614</name>
</gene>
<proteinExistence type="predicted"/>
<dbReference type="AlphaFoldDB" id="A0AA39IZQ1"/>
<feature type="compositionally biased region" description="Polar residues" evidence="1">
    <location>
        <begin position="92"/>
        <end position="101"/>
    </location>
</feature>
<name>A0AA39IZQ1_9AGAR</name>
<feature type="compositionally biased region" description="Basic and acidic residues" evidence="1">
    <location>
        <begin position="70"/>
        <end position="80"/>
    </location>
</feature>
<dbReference type="EMBL" id="JAUEPT010000081">
    <property type="protein sequence ID" value="KAK0433476.1"/>
    <property type="molecule type" value="Genomic_DNA"/>
</dbReference>
<comment type="caution">
    <text evidence="2">The sequence shown here is derived from an EMBL/GenBank/DDBJ whole genome shotgun (WGS) entry which is preliminary data.</text>
</comment>
<protein>
    <submittedName>
        <fullName evidence="2">Uncharacterized protein</fullName>
    </submittedName>
</protein>
<dbReference type="Proteomes" id="UP001175226">
    <property type="component" value="Unassembled WGS sequence"/>
</dbReference>
<accession>A0AA39IZQ1</accession>
<sequence length="110" mass="12090">MQRIGVLKITTPGALKKFSVECSDLGNILTGGTDSGGLKNSRGCLHKRRYIDASTESLSKRLGNGHTRKPALDEERDRSTFEGQEWMRAQQGEMSTGTTMQRYPDSLSGP</sequence>
<reference evidence="2" key="1">
    <citation type="submission" date="2023-06" db="EMBL/GenBank/DDBJ databases">
        <authorList>
            <consortium name="Lawrence Berkeley National Laboratory"/>
            <person name="Ahrendt S."/>
            <person name="Sahu N."/>
            <person name="Indic B."/>
            <person name="Wong-Bajracharya J."/>
            <person name="Merenyi Z."/>
            <person name="Ke H.-M."/>
            <person name="Monk M."/>
            <person name="Kocsube S."/>
            <person name="Drula E."/>
            <person name="Lipzen A."/>
            <person name="Balint B."/>
            <person name="Henrissat B."/>
            <person name="Andreopoulos B."/>
            <person name="Martin F.M."/>
            <person name="Harder C.B."/>
            <person name="Rigling D."/>
            <person name="Ford K.L."/>
            <person name="Foster G.D."/>
            <person name="Pangilinan J."/>
            <person name="Papanicolaou A."/>
            <person name="Barry K."/>
            <person name="LaButti K."/>
            <person name="Viragh M."/>
            <person name="Koriabine M."/>
            <person name="Yan M."/>
            <person name="Riley R."/>
            <person name="Champramary S."/>
            <person name="Plett K.L."/>
            <person name="Tsai I.J."/>
            <person name="Slot J."/>
            <person name="Sipos G."/>
            <person name="Plett J."/>
            <person name="Nagy L.G."/>
            <person name="Grigoriev I.V."/>
        </authorList>
    </citation>
    <scope>NUCLEOTIDE SEQUENCE</scope>
    <source>
        <strain evidence="2">FPL87.14</strain>
    </source>
</reference>
<keyword evidence="3" id="KW-1185">Reference proteome</keyword>
<evidence type="ECO:0000313" key="3">
    <source>
        <dbReference type="Proteomes" id="UP001175226"/>
    </source>
</evidence>
<evidence type="ECO:0000256" key="1">
    <source>
        <dbReference type="SAM" id="MobiDB-lite"/>
    </source>
</evidence>
<organism evidence="2 3">
    <name type="scientific">Armillaria borealis</name>
    <dbReference type="NCBI Taxonomy" id="47425"/>
    <lineage>
        <taxon>Eukaryota</taxon>
        <taxon>Fungi</taxon>
        <taxon>Dikarya</taxon>
        <taxon>Basidiomycota</taxon>
        <taxon>Agaricomycotina</taxon>
        <taxon>Agaricomycetes</taxon>
        <taxon>Agaricomycetidae</taxon>
        <taxon>Agaricales</taxon>
        <taxon>Marasmiineae</taxon>
        <taxon>Physalacriaceae</taxon>
        <taxon>Armillaria</taxon>
    </lineage>
</organism>